<dbReference type="PANTHER" id="PTHR44757">
    <property type="entry name" value="DIGUANYLATE CYCLASE DGCP"/>
    <property type="match status" value="1"/>
</dbReference>
<dbReference type="SMART" id="SM00086">
    <property type="entry name" value="PAC"/>
    <property type="match status" value="2"/>
</dbReference>
<feature type="domain" description="EAL" evidence="8">
    <location>
        <begin position="643"/>
        <end position="897"/>
    </location>
</feature>
<dbReference type="Gene3D" id="3.30.450.20">
    <property type="entry name" value="PAS domain"/>
    <property type="match status" value="2"/>
</dbReference>
<dbReference type="GO" id="GO:0071111">
    <property type="term" value="F:cyclic-guanylate-specific phosphodiesterase activity"/>
    <property type="evidence" value="ECO:0007669"/>
    <property type="project" value="UniProtKB-EC"/>
</dbReference>
<dbReference type="PROSITE" id="PS50887">
    <property type="entry name" value="GGDEF"/>
    <property type="match status" value="1"/>
</dbReference>
<keyword evidence="5" id="KW-0812">Transmembrane</keyword>
<dbReference type="EMBL" id="JAAQTL010000001">
    <property type="protein sequence ID" value="NID15917.1"/>
    <property type="molecule type" value="Genomic_DNA"/>
</dbReference>
<dbReference type="InterPro" id="IPR052155">
    <property type="entry name" value="Biofilm_reg_signaling"/>
</dbReference>
<dbReference type="Gene3D" id="3.30.70.270">
    <property type="match status" value="1"/>
</dbReference>
<evidence type="ECO:0000256" key="1">
    <source>
        <dbReference type="ARBA" id="ARBA00001946"/>
    </source>
</evidence>
<evidence type="ECO:0000259" key="7">
    <source>
        <dbReference type="PROSITE" id="PS50113"/>
    </source>
</evidence>
<feature type="domain" description="PAC" evidence="7">
    <location>
        <begin position="417"/>
        <end position="469"/>
    </location>
</feature>
<gene>
    <name evidence="10" type="ORF">HBF32_10655</name>
</gene>
<keyword evidence="11" id="KW-1185">Reference proteome</keyword>
<dbReference type="FunFam" id="3.30.70.270:FF:000001">
    <property type="entry name" value="Diguanylate cyclase domain protein"/>
    <property type="match status" value="1"/>
</dbReference>
<dbReference type="EC" id="3.1.4.52" evidence="2"/>
<dbReference type="InterPro" id="IPR000014">
    <property type="entry name" value="PAS"/>
</dbReference>
<dbReference type="InterPro" id="IPR035965">
    <property type="entry name" value="PAS-like_dom_sf"/>
</dbReference>
<dbReference type="SUPFAM" id="SSF141868">
    <property type="entry name" value="EAL domain-like"/>
    <property type="match status" value="1"/>
</dbReference>
<feature type="domain" description="GGDEF" evidence="9">
    <location>
        <begin position="501"/>
        <end position="634"/>
    </location>
</feature>
<comment type="caution">
    <text evidence="10">The sequence shown here is derived from an EMBL/GenBank/DDBJ whole genome shotgun (WGS) entry which is preliminary data.</text>
</comment>
<dbReference type="Proteomes" id="UP000518878">
    <property type="component" value="Unassembled WGS sequence"/>
</dbReference>
<dbReference type="RefSeq" id="WP_166699604.1">
    <property type="nucleotide sequence ID" value="NZ_JAAQTL010000001.1"/>
</dbReference>
<evidence type="ECO:0000259" key="8">
    <source>
        <dbReference type="PROSITE" id="PS50883"/>
    </source>
</evidence>
<dbReference type="SUPFAM" id="SSF55785">
    <property type="entry name" value="PYP-like sensor domain (PAS domain)"/>
    <property type="match status" value="2"/>
</dbReference>
<dbReference type="CDD" id="cd01949">
    <property type="entry name" value="GGDEF"/>
    <property type="match status" value="1"/>
</dbReference>
<dbReference type="InterPro" id="IPR029787">
    <property type="entry name" value="Nucleotide_cyclase"/>
</dbReference>
<feature type="transmembrane region" description="Helical" evidence="5">
    <location>
        <begin position="205"/>
        <end position="226"/>
    </location>
</feature>
<comment type="cofactor">
    <cofactor evidence="1">
        <name>Mg(2+)</name>
        <dbReference type="ChEBI" id="CHEBI:18420"/>
    </cofactor>
</comment>
<dbReference type="SUPFAM" id="SSF55073">
    <property type="entry name" value="Nucleotide cyclase"/>
    <property type="match status" value="1"/>
</dbReference>
<dbReference type="InterPro" id="IPR013656">
    <property type="entry name" value="PAS_4"/>
</dbReference>
<dbReference type="GO" id="GO:0071732">
    <property type="term" value="P:cellular response to nitric oxide"/>
    <property type="evidence" value="ECO:0007669"/>
    <property type="project" value="UniProtKB-ARBA"/>
</dbReference>
<dbReference type="CDD" id="cd01948">
    <property type="entry name" value="EAL"/>
    <property type="match status" value="1"/>
</dbReference>
<dbReference type="SMART" id="SM00091">
    <property type="entry name" value="PAS"/>
    <property type="match status" value="2"/>
</dbReference>
<evidence type="ECO:0000256" key="4">
    <source>
        <dbReference type="ARBA" id="ARBA00051114"/>
    </source>
</evidence>
<dbReference type="Pfam" id="PF08448">
    <property type="entry name" value="PAS_4"/>
    <property type="match status" value="1"/>
</dbReference>
<dbReference type="InterPro" id="IPR000160">
    <property type="entry name" value="GGDEF_dom"/>
</dbReference>
<dbReference type="AlphaFoldDB" id="A0A7X5TQW8"/>
<dbReference type="InterPro" id="IPR000700">
    <property type="entry name" value="PAS-assoc_C"/>
</dbReference>
<dbReference type="Pfam" id="PF00563">
    <property type="entry name" value="EAL"/>
    <property type="match status" value="1"/>
</dbReference>
<keyword evidence="5" id="KW-0472">Membrane</keyword>
<proteinExistence type="predicted"/>
<protein>
    <recommendedName>
        <fullName evidence="2">cyclic-guanylate-specific phosphodiesterase</fullName>
        <ecNumber evidence="2">3.1.4.52</ecNumber>
    </recommendedName>
</protein>
<evidence type="ECO:0000313" key="11">
    <source>
        <dbReference type="Proteomes" id="UP000518878"/>
    </source>
</evidence>
<name>A0A7X5TQW8_9GAMM</name>
<keyword evidence="5" id="KW-1133">Transmembrane helix</keyword>
<dbReference type="NCBIfam" id="TIGR00229">
    <property type="entry name" value="sensory_box"/>
    <property type="match status" value="2"/>
</dbReference>
<dbReference type="SMART" id="SM00267">
    <property type="entry name" value="GGDEF"/>
    <property type="match status" value="1"/>
</dbReference>
<dbReference type="PANTHER" id="PTHR44757:SF2">
    <property type="entry name" value="BIOFILM ARCHITECTURE MAINTENANCE PROTEIN MBAA"/>
    <property type="match status" value="1"/>
</dbReference>
<dbReference type="PROSITE" id="PS50113">
    <property type="entry name" value="PAC"/>
    <property type="match status" value="1"/>
</dbReference>
<dbReference type="Pfam" id="PF13188">
    <property type="entry name" value="PAS_8"/>
    <property type="match status" value="1"/>
</dbReference>
<evidence type="ECO:0000256" key="3">
    <source>
        <dbReference type="ARBA" id="ARBA00022636"/>
    </source>
</evidence>
<dbReference type="CDD" id="cd00130">
    <property type="entry name" value="PAS"/>
    <property type="match status" value="2"/>
</dbReference>
<dbReference type="InterPro" id="IPR035919">
    <property type="entry name" value="EAL_sf"/>
</dbReference>
<keyword evidence="3" id="KW-0973">c-di-GMP</keyword>
<organism evidence="10 11">
    <name type="scientific">Luteibacter yeojuensis</name>
    <dbReference type="NCBI Taxonomy" id="345309"/>
    <lineage>
        <taxon>Bacteria</taxon>
        <taxon>Pseudomonadati</taxon>
        <taxon>Pseudomonadota</taxon>
        <taxon>Gammaproteobacteria</taxon>
        <taxon>Lysobacterales</taxon>
        <taxon>Rhodanobacteraceae</taxon>
        <taxon>Luteibacter</taxon>
    </lineage>
</organism>
<dbReference type="Pfam" id="PF00990">
    <property type="entry name" value="GGDEF"/>
    <property type="match status" value="1"/>
</dbReference>
<dbReference type="PROSITE" id="PS50112">
    <property type="entry name" value="PAS"/>
    <property type="match status" value="1"/>
</dbReference>
<dbReference type="Gene3D" id="3.20.20.450">
    <property type="entry name" value="EAL domain"/>
    <property type="match status" value="1"/>
</dbReference>
<sequence length="911" mass="99759">MRLEASHQQPLSRRLRPLAYALVVVVGLVLTLTWVALQTQVTLAGFLNGESLWSKAQKQAVIDLDEYAAHGRPGDLAGFRRNYAVLLADREARDAIAGGDFSHTEVEAAFARGGVIPEAIPGMVFIFQYFSGMPYVREAVAEWRSVDTSLLELATIADRLEEGYRSGSLQSGDATAERDRIAALNDYIEPRAKAFSLDIANGASWLGRVLFFTVLGVAALASLLWLRMAQRILAGIRGTEERYSLLFDSAADAIFMVDRESGHILDANDRAATWLGCARADLTGVELASLFVDGSPESGEGLLRDVNGGTRPVETQSSLVAWGARQVSQAIVRDISDRVAMEQERKIAAEALASIAEGVIIADADRRVTTTNAAHVKLTGFPAQALRRTRFDATRTLADGRPLPQTLWDDIAAGDNWLGEVESRRADGTTYPELMSISTIRDRDGRPQHYVAVVSDITARKADRQRLQHLATHDPLTGLVTRSEFERRCAEAITRAAHERGAVAVLFVDLDAFKVVNDSYSHAIGDALLMRVAERIRAQLAPHDVAGRIGGDEFTVLLADLRSREEALLVAEAMLAALARPFDLGDYELFVSASIGIAGYPLDGNDAVTLIANADAAMYVAKTEERNALRFYTPKMHADARRRLKLASELRQALSRNEFQLVYQPSVEMKSGRIVAVEALIRWRHPERGQIAPDEFIPIAESLGLIRQIDQWVLENASRQLVAWDEARLPSLRLAVNVSAGSFGHPDFLHGIAQALRVSGVHPKRLLVELTESAILRLGEDTQRAMQTLHNLGVAVAIDDFGTGYSSLAYLKLPAVAYLKIDRSFVSGLPMNANDVAITEAMVAIARSLDLHTIAEGIETEAQHEFLLRAGCQEGQGFLYSRPLPPDEIERLLAPKATKGKRLSLVPPKRA</sequence>
<dbReference type="PROSITE" id="PS50883">
    <property type="entry name" value="EAL"/>
    <property type="match status" value="1"/>
</dbReference>
<comment type="catalytic activity">
    <reaction evidence="4">
        <text>3',3'-c-di-GMP + H2O = 5'-phosphoguanylyl(3'-&gt;5')guanosine + H(+)</text>
        <dbReference type="Rhea" id="RHEA:24902"/>
        <dbReference type="ChEBI" id="CHEBI:15377"/>
        <dbReference type="ChEBI" id="CHEBI:15378"/>
        <dbReference type="ChEBI" id="CHEBI:58754"/>
        <dbReference type="ChEBI" id="CHEBI:58805"/>
        <dbReference type="EC" id="3.1.4.52"/>
    </reaction>
    <physiologicalReaction direction="left-to-right" evidence="4">
        <dbReference type="Rhea" id="RHEA:24903"/>
    </physiologicalReaction>
</comment>
<dbReference type="SMART" id="SM00052">
    <property type="entry name" value="EAL"/>
    <property type="match status" value="1"/>
</dbReference>
<feature type="transmembrane region" description="Helical" evidence="5">
    <location>
        <begin position="18"/>
        <end position="37"/>
    </location>
</feature>
<evidence type="ECO:0000256" key="5">
    <source>
        <dbReference type="SAM" id="Phobius"/>
    </source>
</evidence>
<dbReference type="NCBIfam" id="TIGR00254">
    <property type="entry name" value="GGDEF"/>
    <property type="match status" value="1"/>
</dbReference>
<dbReference type="InterPro" id="IPR001610">
    <property type="entry name" value="PAC"/>
</dbReference>
<evidence type="ECO:0000259" key="9">
    <source>
        <dbReference type="PROSITE" id="PS50887"/>
    </source>
</evidence>
<reference evidence="10 11" key="1">
    <citation type="journal article" date="2006" name="Int. J. Syst. Evol. Microbiol.">
        <title>Dyella yeojuensis sp. nov., isolated from greenhouse soil in Korea.</title>
        <authorList>
            <person name="Kim B.Y."/>
            <person name="Weon H.Y."/>
            <person name="Lee K.H."/>
            <person name="Seok S.J."/>
            <person name="Kwon S.W."/>
            <person name="Go S.J."/>
            <person name="Stackebrandt E."/>
        </authorList>
    </citation>
    <scope>NUCLEOTIDE SEQUENCE [LARGE SCALE GENOMIC DNA]</scope>
    <source>
        <strain evidence="10 11">DSM 17673</strain>
    </source>
</reference>
<evidence type="ECO:0000256" key="2">
    <source>
        <dbReference type="ARBA" id="ARBA00012282"/>
    </source>
</evidence>
<dbReference type="InterPro" id="IPR043128">
    <property type="entry name" value="Rev_trsase/Diguanyl_cyclase"/>
</dbReference>
<evidence type="ECO:0000313" key="10">
    <source>
        <dbReference type="EMBL" id="NID15917.1"/>
    </source>
</evidence>
<dbReference type="InterPro" id="IPR001633">
    <property type="entry name" value="EAL_dom"/>
</dbReference>
<dbReference type="FunFam" id="3.20.20.450:FF:000001">
    <property type="entry name" value="Cyclic di-GMP phosphodiesterase yahA"/>
    <property type="match status" value="1"/>
</dbReference>
<accession>A0A7X5TQW8</accession>
<feature type="domain" description="PAS" evidence="6">
    <location>
        <begin position="239"/>
        <end position="284"/>
    </location>
</feature>
<evidence type="ECO:0000259" key="6">
    <source>
        <dbReference type="PROSITE" id="PS50112"/>
    </source>
</evidence>